<dbReference type="InterPro" id="IPR002502">
    <property type="entry name" value="Amidase_domain"/>
</dbReference>
<dbReference type="PANTHER" id="PTHR30417:SF1">
    <property type="entry name" value="N-ACETYLMURAMOYL-L-ALANINE AMIDASE AMID"/>
    <property type="match status" value="1"/>
</dbReference>
<dbReference type="GO" id="GO:0009254">
    <property type="term" value="P:peptidoglycan turnover"/>
    <property type="evidence" value="ECO:0007669"/>
    <property type="project" value="TreeGrafter"/>
</dbReference>
<evidence type="ECO:0000256" key="2">
    <source>
        <dbReference type="ARBA" id="ARBA00011901"/>
    </source>
</evidence>
<keyword evidence="3" id="KW-0378">Hydrolase</keyword>
<reference evidence="6 7" key="1">
    <citation type="submission" date="2019-10" db="EMBL/GenBank/DDBJ databases">
        <authorList>
            <person name="Karimi E."/>
        </authorList>
    </citation>
    <scope>NUCLEOTIDE SEQUENCE [LARGE SCALE GENOMIC DNA]</scope>
    <source>
        <strain evidence="6">Maribacter sp. 151</strain>
    </source>
</reference>
<dbReference type="Pfam" id="PF01510">
    <property type="entry name" value="Amidase_2"/>
    <property type="match status" value="1"/>
</dbReference>
<dbReference type="PROSITE" id="PS51257">
    <property type="entry name" value="PROKAR_LIPOPROTEIN"/>
    <property type="match status" value="1"/>
</dbReference>
<keyword evidence="4" id="KW-0961">Cell wall biogenesis/degradation</keyword>
<dbReference type="SMART" id="SM00644">
    <property type="entry name" value="Ami_2"/>
    <property type="match status" value="1"/>
</dbReference>
<dbReference type="EMBL" id="CABWLR010000006">
    <property type="protein sequence ID" value="VXC23435.1"/>
    <property type="molecule type" value="Genomic_DNA"/>
</dbReference>
<evidence type="ECO:0000313" key="7">
    <source>
        <dbReference type="Proteomes" id="UP000430202"/>
    </source>
</evidence>
<dbReference type="EC" id="3.5.1.28" evidence="2"/>
<evidence type="ECO:0000256" key="4">
    <source>
        <dbReference type="ARBA" id="ARBA00023316"/>
    </source>
</evidence>
<gene>
    <name evidence="6" type="ORF">MARI151_60392</name>
</gene>
<dbReference type="InterPro" id="IPR036505">
    <property type="entry name" value="Amidase/PGRP_sf"/>
</dbReference>
<evidence type="ECO:0000313" key="6">
    <source>
        <dbReference type="EMBL" id="VXC23435.1"/>
    </source>
</evidence>
<dbReference type="Gene3D" id="3.40.80.10">
    <property type="entry name" value="Peptidoglycan recognition protein-like"/>
    <property type="match status" value="1"/>
</dbReference>
<feature type="domain" description="N-acetylmuramoyl-L-alanine amidase" evidence="5">
    <location>
        <begin position="45"/>
        <end position="180"/>
    </location>
</feature>
<dbReference type="SUPFAM" id="SSF55846">
    <property type="entry name" value="N-acetylmuramoyl-L-alanine amidase-like"/>
    <property type="match status" value="1"/>
</dbReference>
<proteinExistence type="predicted"/>
<keyword evidence="7" id="KW-1185">Reference proteome</keyword>
<evidence type="ECO:0000256" key="1">
    <source>
        <dbReference type="ARBA" id="ARBA00001561"/>
    </source>
</evidence>
<dbReference type="Proteomes" id="UP000430202">
    <property type="component" value="Unassembled WGS sequence"/>
</dbReference>
<sequence length="224" mass="26091">MKKYLYYFLLLGFCSCSTTKPIVERPITFNEERKVLTLEYLQNRYGLQQDSPEIDPNMIVLHWTVIPTFEKSFEAFDPATLPNWRPDIKNVSGLNVSSQFMVDRDGTIYQLLPETTMARHVIGLNHCAIGIENVGGTEELPLTKAQLKSNIWLVEYLKDKYDIDYLIGHYEYTLFENHPLWLEQDEGYRTQKTDPGPEFMNKVRKAVKNLNFKEVPTNTSNEIN</sequence>
<organism evidence="6 7">
    <name type="scientific">Maribacter litoralis</name>
    <dbReference type="NCBI Taxonomy" id="2059726"/>
    <lineage>
        <taxon>Bacteria</taxon>
        <taxon>Pseudomonadati</taxon>
        <taxon>Bacteroidota</taxon>
        <taxon>Flavobacteriia</taxon>
        <taxon>Flavobacteriales</taxon>
        <taxon>Flavobacteriaceae</taxon>
        <taxon>Maribacter</taxon>
    </lineage>
</organism>
<name>A0A653WWY0_9FLAO</name>
<dbReference type="RefSeq" id="WP_159304004.1">
    <property type="nucleotide sequence ID" value="NZ_LR733271.1"/>
</dbReference>
<dbReference type="GO" id="GO:0008745">
    <property type="term" value="F:N-acetylmuramoyl-L-alanine amidase activity"/>
    <property type="evidence" value="ECO:0007669"/>
    <property type="project" value="UniProtKB-EC"/>
</dbReference>
<dbReference type="GO" id="GO:0071555">
    <property type="term" value="P:cell wall organization"/>
    <property type="evidence" value="ECO:0007669"/>
    <property type="project" value="UniProtKB-KW"/>
</dbReference>
<protein>
    <recommendedName>
        <fullName evidence="2">N-acetylmuramoyl-L-alanine amidase</fullName>
        <ecNumber evidence="2">3.5.1.28</ecNumber>
    </recommendedName>
</protein>
<dbReference type="AlphaFoldDB" id="A0A653WWY0"/>
<evidence type="ECO:0000259" key="5">
    <source>
        <dbReference type="SMART" id="SM00644"/>
    </source>
</evidence>
<dbReference type="CDD" id="cd06583">
    <property type="entry name" value="PGRP"/>
    <property type="match status" value="1"/>
</dbReference>
<comment type="catalytic activity">
    <reaction evidence="1">
        <text>Hydrolyzes the link between N-acetylmuramoyl residues and L-amino acid residues in certain cell-wall glycopeptides.</text>
        <dbReference type="EC" id="3.5.1.28"/>
    </reaction>
</comment>
<dbReference type="PANTHER" id="PTHR30417">
    <property type="entry name" value="N-ACETYLMURAMOYL-L-ALANINE AMIDASE AMID"/>
    <property type="match status" value="1"/>
</dbReference>
<accession>A0A653WWY0</accession>
<dbReference type="GO" id="GO:0009253">
    <property type="term" value="P:peptidoglycan catabolic process"/>
    <property type="evidence" value="ECO:0007669"/>
    <property type="project" value="InterPro"/>
</dbReference>
<dbReference type="InterPro" id="IPR051206">
    <property type="entry name" value="NAMLAA_amidase_2"/>
</dbReference>
<evidence type="ECO:0000256" key="3">
    <source>
        <dbReference type="ARBA" id="ARBA00022801"/>
    </source>
</evidence>